<dbReference type="PIRSF" id="PIRSF002741">
    <property type="entry name" value="MppA"/>
    <property type="match status" value="1"/>
</dbReference>
<keyword evidence="4" id="KW-1133">Transmembrane helix</keyword>
<dbReference type="AlphaFoldDB" id="A0A1G2TRZ6"/>
<organism evidence="6 7">
    <name type="scientific">Candidatus Zambryskibacteria bacterium RIFCSPHIGHO2_12_FULL_38_37</name>
    <dbReference type="NCBI Taxonomy" id="1802751"/>
    <lineage>
        <taxon>Bacteria</taxon>
        <taxon>Candidatus Zambryskiibacteriota</taxon>
    </lineage>
</organism>
<dbReference type="SUPFAM" id="SSF53850">
    <property type="entry name" value="Periplasmic binding protein-like II"/>
    <property type="match status" value="1"/>
</dbReference>
<dbReference type="GO" id="GO:1904680">
    <property type="term" value="F:peptide transmembrane transporter activity"/>
    <property type="evidence" value="ECO:0007669"/>
    <property type="project" value="TreeGrafter"/>
</dbReference>
<evidence type="ECO:0000256" key="2">
    <source>
        <dbReference type="ARBA" id="ARBA00022448"/>
    </source>
</evidence>
<dbReference type="InterPro" id="IPR039424">
    <property type="entry name" value="SBP_5"/>
</dbReference>
<comment type="similarity">
    <text evidence="1">Belongs to the bacterial solute-binding protein 5 family.</text>
</comment>
<dbReference type="InterPro" id="IPR030678">
    <property type="entry name" value="Peptide/Ni-bd"/>
</dbReference>
<dbReference type="GO" id="GO:0042597">
    <property type="term" value="C:periplasmic space"/>
    <property type="evidence" value="ECO:0007669"/>
    <property type="project" value="UniProtKB-ARBA"/>
</dbReference>
<keyword evidence="4" id="KW-0472">Membrane</keyword>
<evidence type="ECO:0000256" key="3">
    <source>
        <dbReference type="ARBA" id="ARBA00022729"/>
    </source>
</evidence>
<proteinExistence type="inferred from homology"/>
<feature type="transmembrane region" description="Helical" evidence="4">
    <location>
        <begin position="35"/>
        <end position="55"/>
    </location>
</feature>
<dbReference type="Gene3D" id="3.10.105.10">
    <property type="entry name" value="Dipeptide-binding Protein, Domain 3"/>
    <property type="match status" value="1"/>
</dbReference>
<dbReference type="Proteomes" id="UP000178530">
    <property type="component" value="Unassembled WGS sequence"/>
</dbReference>
<dbReference type="Gene3D" id="3.90.76.10">
    <property type="entry name" value="Dipeptide-binding Protein, Domain 1"/>
    <property type="match status" value="1"/>
</dbReference>
<dbReference type="InterPro" id="IPR000914">
    <property type="entry name" value="SBP_5_dom"/>
</dbReference>
<keyword evidence="2" id="KW-0813">Transport</keyword>
<dbReference type="PANTHER" id="PTHR30290">
    <property type="entry name" value="PERIPLASMIC BINDING COMPONENT OF ABC TRANSPORTER"/>
    <property type="match status" value="1"/>
</dbReference>
<gene>
    <name evidence="6" type="ORF">A3E32_03220</name>
</gene>
<evidence type="ECO:0000259" key="5">
    <source>
        <dbReference type="Pfam" id="PF00496"/>
    </source>
</evidence>
<dbReference type="PANTHER" id="PTHR30290:SF9">
    <property type="entry name" value="OLIGOPEPTIDE-BINDING PROTEIN APPA"/>
    <property type="match status" value="1"/>
</dbReference>
<keyword evidence="4" id="KW-0812">Transmembrane</keyword>
<name>A0A1G2TRZ6_9BACT</name>
<keyword evidence="3" id="KW-0732">Signal</keyword>
<dbReference type="GO" id="GO:0043190">
    <property type="term" value="C:ATP-binding cassette (ABC) transporter complex"/>
    <property type="evidence" value="ECO:0007669"/>
    <property type="project" value="InterPro"/>
</dbReference>
<dbReference type="EMBL" id="MHVU01000009">
    <property type="protein sequence ID" value="OHA99401.1"/>
    <property type="molecule type" value="Genomic_DNA"/>
</dbReference>
<evidence type="ECO:0000256" key="4">
    <source>
        <dbReference type="SAM" id="Phobius"/>
    </source>
</evidence>
<sequence>MNKEKIRNITKKEYHLPYSERIMRVINAFSITEKVIFFFFVVVFVVSGITLLWQVNKSFLVEVPDYGGTLTEGIVGSPRFINPILSVSDIDRDLTNLIYSGLLRARPDGSLILDLAESYTISNDSLTYTFVLKNDIYFHDGAKVTVDDILFTIERAQDSGLKSPRKTNWEGVKSEKIDERTISFTLRQPYSPFIQNATLGILPKHIWNKTSIEEFPWSQFNIKPIGTGPYKIDNIIYTGSGLPSEYRLVANNKYTLGKPYITNLIIKAYQNEKDLVEGYKKGDIESLHSIETKQLPALRVKQEELILAPLPRVFGVFFNQNVAPIFVNKEVRLALDIAVDKQAIVDTVLEGYGQVIDSPLPPAIIRSENTNSVSENRLEKAKTLLIKAGWKQNQSGIFEKNTSVAKGAKKSPVTLSFSISTGNAPELKATAYLLQKEWQDMGADVEVKIFEIGDLNQNIIRPRKYDALLFGEIVGRDLDLYPFWHSSQRVDPGLNIALYTNIKANKLLENIRKETDETLQKKYFDAFKKEIKNDVPAVFTYSPYFIYLIPKKIHNVTLGTLTTPSERFSNIFEWYIETNHVWKIFIK</sequence>
<evidence type="ECO:0000313" key="7">
    <source>
        <dbReference type="Proteomes" id="UP000178530"/>
    </source>
</evidence>
<comment type="caution">
    <text evidence="6">The sequence shown here is derived from an EMBL/GenBank/DDBJ whole genome shotgun (WGS) entry which is preliminary data.</text>
</comment>
<accession>A0A1G2TRZ6</accession>
<evidence type="ECO:0000313" key="6">
    <source>
        <dbReference type="EMBL" id="OHA99401.1"/>
    </source>
</evidence>
<dbReference type="GO" id="GO:0015833">
    <property type="term" value="P:peptide transport"/>
    <property type="evidence" value="ECO:0007669"/>
    <property type="project" value="TreeGrafter"/>
</dbReference>
<dbReference type="Gene3D" id="3.40.190.10">
    <property type="entry name" value="Periplasmic binding protein-like II"/>
    <property type="match status" value="1"/>
</dbReference>
<dbReference type="Pfam" id="PF00496">
    <property type="entry name" value="SBP_bac_5"/>
    <property type="match status" value="1"/>
</dbReference>
<feature type="domain" description="Solute-binding protein family 5" evidence="5">
    <location>
        <begin position="112"/>
        <end position="472"/>
    </location>
</feature>
<evidence type="ECO:0000256" key="1">
    <source>
        <dbReference type="ARBA" id="ARBA00005695"/>
    </source>
</evidence>
<reference evidence="6 7" key="1">
    <citation type="journal article" date="2016" name="Nat. Commun.">
        <title>Thousands of microbial genomes shed light on interconnected biogeochemical processes in an aquifer system.</title>
        <authorList>
            <person name="Anantharaman K."/>
            <person name="Brown C.T."/>
            <person name="Hug L.A."/>
            <person name="Sharon I."/>
            <person name="Castelle C.J."/>
            <person name="Probst A.J."/>
            <person name="Thomas B.C."/>
            <person name="Singh A."/>
            <person name="Wilkins M.J."/>
            <person name="Karaoz U."/>
            <person name="Brodie E.L."/>
            <person name="Williams K.H."/>
            <person name="Hubbard S.S."/>
            <person name="Banfield J.F."/>
        </authorList>
    </citation>
    <scope>NUCLEOTIDE SEQUENCE [LARGE SCALE GENOMIC DNA]</scope>
</reference>
<protein>
    <recommendedName>
        <fullName evidence="5">Solute-binding protein family 5 domain-containing protein</fullName>
    </recommendedName>
</protein>